<feature type="region of interest" description="Disordered" evidence="1">
    <location>
        <begin position="22"/>
        <end position="135"/>
    </location>
</feature>
<evidence type="ECO:0000313" key="2">
    <source>
        <dbReference type="EMBL" id="KAH7946825.1"/>
    </source>
</evidence>
<feature type="compositionally biased region" description="Basic and acidic residues" evidence="1">
    <location>
        <begin position="116"/>
        <end position="129"/>
    </location>
</feature>
<reference evidence="2" key="2">
    <citation type="submission" date="2021-09" db="EMBL/GenBank/DDBJ databases">
        <authorList>
            <person name="Jia N."/>
            <person name="Wang J."/>
            <person name="Shi W."/>
            <person name="Du L."/>
            <person name="Sun Y."/>
            <person name="Zhan W."/>
            <person name="Jiang J."/>
            <person name="Wang Q."/>
            <person name="Zhang B."/>
            <person name="Ji P."/>
            <person name="Sakyi L.B."/>
            <person name="Cui X."/>
            <person name="Yuan T."/>
            <person name="Jiang B."/>
            <person name="Yang W."/>
            <person name="Lam T.T.-Y."/>
            <person name="Chang Q."/>
            <person name="Ding S."/>
            <person name="Wang X."/>
            <person name="Zhu J."/>
            <person name="Ruan X."/>
            <person name="Zhao L."/>
            <person name="Wei J."/>
            <person name="Que T."/>
            <person name="Du C."/>
            <person name="Cheng J."/>
            <person name="Dai P."/>
            <person name="Han X."/>
            <person name="Huang E."/>
            <person name="Gao Y."/>
            <person name="Liu J."/>
            <person name="Shao H."/>
            <person name="Ye R."/>
            <person name="Li L."/>
            <person name="Wei W."/>
            <person name="Wang X."/>
            <person name="Wang C."/>
            <person name="Huo Q."/>
            <person name="Li W."/>
            <person name="Guo W."/>
            <person name="Chen H."/>
            <person name="Chen S."/>
            <person name="Zhou L."/>
            <person name="Zhou L."/>
            <person name="Ni X."/>
            <person name="Tian J."/>
            <person name="Zhou Y."/>
            <person name="Sheng Y."/>
            <person name="Liu T."/>
            <person name="Pan Y."/>
            <person name="Xia L."/>
            <person name="Li J."/>
            <person name="Zhao F."/>
            <person name="Cao W."/>
        </authorList>
    </citation>
    <scope>NUCLEOTIDE SEQUENCE</scope>
    <source>
        <strain evidence="2">Rsan-2018</strain>
        <tissue evidence="2">Larvae</tissue>
    </source>
</reference>
<gene>
    <name evidence="2" type="ORF">HPB52_004899</name>
</gene>
<reference evidence="2" key="1">
    <citation type="journal article" date="2020" name="Cell">
        <title>Large-Scale Comparative Analyses of Tick Genomes Elucidate Their Genetic Diversity and Vector Capacities.</title>
        <authorList>
            <consortium name="Tick Genome and Microbiome Consortium (TIGMIC)"/>
            <person name="Jia N."/>
            <person name="Wang J."/>
            <person name="Shi W."/>
            <person name="Du L."/>
            <person name="Sun Y."/>
            <person name="Zhan W."/>
            <person name="Jiang J.F."/>
            <person name="Wang Q."/>
            <person name="Zhang B."/>
            <person name="Ji P."/>
            <person name="Bell-Sakyi L."/>
            <person name="Cui X.M."/>
            <person name="Yuan T.T."/>
            <person name="Jiang B.G."/>
            <person name="Yang W.F."/>
            <person name="Lam T.T."/>
            <person name="Chang Q.C."/>
            <person name="Ding S.J."/>
            <person name="Wang X.J."/>
            <person name="Zhu J.G."/>
            <person name="Ruan X.D."/>
            <person name="Zhao L."/>
            <person name="Wei J.T."/>
            <person name="Ye R.Z."/>
            <person name="Que T.C."/>
            <person name="Du C.H."/>
            <person name="Zhou Y.H."/>
            <person name="Cheng J.X."/>
            <person name="Dai P.F."/>
            <person name="Guo W.B."/>
            <person name="Han X.H."/>
            <person name="Huang E.J."/>
            <person name="Li L.F."/>
            <person name="Wei W."/>
            <person name="Gao Y.C."/>
            <person name="Liu J.Z."/>
            <person name="Shao H.Z."/>
            <person name="Wang X."/>
            <person name="Wang C.C."/>
            <person name="Yang T.C."/>
            <person name="Huo Q.B."/>
            <person name="Li W."/>
            <person name="Chen H.Y."/>
            <person name="Chen S.E."/>
            <person name="Zhou L.G."/>
            <person name="Ni X.B."/>
            <person name="Tian J.H."/>
            <person name="Sheng Y."/>
            <person name="Liu T."/>
            <person name="Pan Y.S."/>
            <person name="Xia L.Y."/>
            <person name="Li J."/>
            <person name="Zhao F."/>
            <person name="Cao W.C."/>
        </authorList>
    </citation>
    <scope>NUCLEOTIDE SEQUENCE</scope>
    <source>
        <strain evidence="2">Rsan-2018</strain>
    </source>
</reference>
<evidence type="ECO:0000256" key="1">
    <source>
        <dbReference type="SAM" id="MobiDB-lite"/>
    </source>
</evidence>
<sequence>MRCPVLLPADHHCTYLIVDSTHPRLLHNGPGGGREGWRALLRNLGRSSNPVGQGHTLTDARQQLQTRAKPAPKTPAKPGRGATKASTRSKKEESEGEEAASVEEASTAAANEDGSADSKEKEDEEELRRWCHVCV</sequence>
<dbReference type="EMBL" id="JABSTV010001252">
    <property type="protein sequence ID" value="KAH7946825.1"/>
    <property type="molecule type" value="Genomic_DNA"/>
</dbReference>
<dbReference type="VEuPathDB" id="VectorBase:RSAN_035346"/>
<name>A0A9D4PLF2_RHISA</name>
<protein>
    <submittedName>
        <fullName evidence="2">Uncharacterized protein</fullName>
    </submittedName>
</protein>
<accession>A0A9D4PLF2</accession>
<feature type="compositionally biased region" description="Low complexity" evidence="1">
    <location>
        <begin position="66"/>
        <end position="82"/>
    </location>
</feature>
<comment type="caution">
    <text evidence="2">The sequence shown here is derived from an EMBL/GenBank/DDBJ whole genome shotgun (WGS) entry which is preliminary data.</text>
</comment>
<feature type="compositionally biased region" description="Polar residues" evidence="1">
    <location>
        <begin position="45"/>
        <end position="65"/>
    </location>
</feature>
<keyword evidence="3" id="KW-1185">Reference proteome</keyword>
<feature type="compositionally biased region" description="Low complexity" evidence="1">
    <location>
        <begin position="102"/>
        <end position="113"/>
    </location>
</feature>
<organism evidence="2 3">
    <name type="scientific">Rhipicephalus sanguineus</name>
    <name type="common">Brown dog tick</name>
    <name type="synonym">Ixodes sanguineus</name>
    <dbReference type="NCBI Taxonomy" id="34632"/>
    <lineage>
        <taxon>Eukaryota</taxon>
        <taxon>Metazoa</taxon>
        <taxon>Ecdysozoa</taxon>
        <taxon>Arthropoda</taxon>
        <taxon>Chelicerata</taxon>
        <taxon>Arachnida</taxon>
        <taxon>Acari</taxon>
        <taxon>Parasitiformes</taxon>
        <taxon>Ixodida</taxon>
        <taxon>Ixodoidea</taxon>
        <taxon>Ixodidae</taxon>
        <taxon>Rhipicephalinae</taxon>
        <taxon>Rhipicephalus</taxon>
        <taxon>Rhipicephalus</taxon>
    </lineage>
</organism>
<dbReference type="AlphaFoldDB" id="A0A9D4PLF2"/>
<evidence type="ECO:0000313" key="3">
    <source>
        <dbReference type="Proteomes" id="UP000821837"/>
    </source>
</evidence>
<dbReference type="Proteomes" id="UP000821837">
    <property type="component" value="Chromosome 6"/>
</dbReference>
<proteinExistence type="predicted"/>